<protein>
    <submittedName>
        <fullName evidence="1">16512_t:CDS:1</fullName>
    </submittedName>
</protein>
<evidence type="ECO:0000313" key="2">
    <source>
        <dbReference type="Proteomes" id="UP000789525"/>
    </source>
</evidence>
<organism evidence="1 2">
    <name type="scientific">Acaulospora colombiana</name>
    <dbReference type="NCBI Taxonomy" id="27376"/>
    <lineage>
        <taxon>Eukaryota</taxon>
        <taxon>Fungi</taxon>
        <taxon>Fungi incertae sedis</taxon>
        <taxon>Mucoromycota</taxon>
        <taxon>Glomeromycotina</taxon>
        <taxon>Glomeromycetes</taxon>
        <taxon>Diversisporales</taxon>
        <taxon>Acaulosporaceae</taxon>
        <taxon>Acaulospora</taxon>
    </lineage>
</organism>
<evidence type="ECO:0000313" key="1">
    <source>
        <dbReference type="EMBL" id="CAG8458822.1"/>
    </source>
</evidence>
<accession>A0ACA9K8I9</accession>
<reference evidence="1" key="1">
    <citation type="submission" date="2021-06" db="EMBL/GenBank/DDBJ databases">
        <authorList>
            <person name="Kallberg Y."/>
            <person name="Tangrot J."/>
            <person name="Rosling A."/>
        </authorList>
    </citation>
    <scope>NUCLEOTIDE SEQUENCE</scope>
    <source>
        <strain evidence="1">CL356</strain>
    </source>
</reference>
<sequence length="141" mass="16870">MPKASEIKIDDFIIEPGEKIGKKCPNSFFVYRRVYTKELLRRNHRLEMAIVSRMASSQWRNENAKVREEYRQVAKMIRERLEVLEHSFPKSLCYKFVPFEQPKPSPNTNEGQQTVLNTKLLSMLHLWYSKSIIDEFLDRLY</sequence>
<comment type="caution">
    <text evidence="1">The sequence shown here is derived from an EMBL/GenBank/DDBJ whole genome shotgun (WGS) entry which is preliminary data.</text>
</comment>
<keyword evidence="2" id="KW-1185">Reference proteome</keyword>
<dbReference type="Proteomes" id="UP000789525">
    <property type="component" value="Unassembled WGS sequence"/>
</dbReference>
<name>A0ACA9K8I9_9GLOM</name>
<proteinExistence type="predicted"/>
<gene>
    <name evidence="1" type="ORF">ACOLOM_LOCUS1083</name>
</gene>
<dbReference type="EMBL" id="CAJVPT010001214">
    <property type="protein sequence ID" value="CAG8458822.1"/>
    <property type="molecule type" value="Genomic_DNA"/>
</dbReference>